<dbReference type="Proteomes" id="UP000236893">
    <property type="component" value="Unassembled WGS sequence"/>
</dbReference>
<organism evidence="2 3">
    <name type="scientific">Solitalea longa</name>
    <dbReference type="NCBI Taxonomy" id="2079460"/>
    <lineage>
        <taxon>Bacteria</taxon>
        <taxon>Pseudomonadati</taxon>
        <taxon>Bacteroidota</taxon>
        <taxon>Sphingobacteriia</taxon>
        <taxon>Sphingobacteriales</taxon>
        <taxon>Sphingobacteriaceae</taxon>
        <taxon>Solitalea</taxon>
    </lineage>
</organism>
<proteinExistence type="predicted"/>
<dbReference type="GO" id="GO:0004029">
    <property type="term" value="F:aldehyde dehydrogenase (NAD+) activity"/>
    <property type="evidence" value="ECO:0007669"/>
    <property type="project" value="TreeGrafter"/>
</dbReference>
<dbReference type="AlphaFoldDB" id="A0A2S4ZZL9"/>
<dbReference type="PANTHER" id="PTHR48079">
    <property type="entry name" value="PROTEIN YEEZ"/>
    <property type="match status" value="1"/>
</dbReference>
<evidence type="ECO:0000259" key="1">
    <source>
        <dbReference type="Pfam" id="PF01370"/>
    </source>
</evidence>
<dbReference type="InterPro" id="IPR036291">
    <property type="entry name" value="NAD(P)-bd_dom_sf"/>
</dbReference>
<comment type="caution">
    <text evidence="2">The sequence shown here is derived from an EMBL/GenBank/DDBJ whole genome shotgun (WGS) entry which is preliminary data.</text>
</comment>
<dbReference type="EMBL" id="PQVF01000009">
    <property type="protein sequence ID" value="POY35745.1"/>
    <property type="molecule type" value="Genomic_DNA"/>
</dbReference>
<name>A0A2S4ZZL9_9SPHI</name>
<dbReference type="RefSeq" id="WP_103789658.1">
    <property type="nucleotide sequence ID" value="NZ_PQVF01000009.1"/>
</dbReference>
<protein>
    <recommendedName>
        <fullName evidence="1">NAD-dependent epimerase/dehydratase domain-containing protein</fullName>
    </recommendedName>
</protein>
<dbReference type="GO" id="GO:0005737">
    <property type="term" value="C:cytoplasm"/>
    <property type="evidence" value="ECO:0007669"/>
    <property type="project" value="TreeGrafter"/>
</dbReference>
<dbReference type="OrthoDB" id="9803111at2"/>
<dbReference type="PANTHER" id="PTHR48079:SF6">
    <property type="entry name" value="NAD(P)-BINDING DOMAIN-CONTAINING PROTEIN-RELATED"/>
    <property type="match status" value="1"/>
</dbReference>
<keyword evidence="3" id="KW-1185">Reference proteome</keyword>
<reference evidence="2 3" key="1">
    <citation type="submission" date="2018-01" db="EMBL/GenBank/DDBJ databases">
        <authorList>
            <person name="Gaut B.S."/>
            <person name="Morton B.R."/>
            <person name="Clegg M.T."/>
            <person name="Duvall M.R."/>
        </authorList>
    </citation>
    <scope>NUCLEOTIDE SEQUENCE [LARGE SCALE GENOMIC DNA]</scope>
    <source>
        <strain evidence="2 3">HR-AV</strain>
    </source>
</reference>
<dbReference type="Gene3D" id="3.40.50.720">
    <property type="entry name" value="NAD(P)-binding Rossmann-like Domain"/>
    <property type="match status" value="1"/>
</dbReference>
<evidence type="ECO:0000313" key="3">
    <source>
        <dbReference type="Proteomes" id="UP000236893"/>
    </source>
</evidence>
<feature type="domain" description="NAD-dependent epimerase/dehydratase" evidence="1">
    <location>
        <begin position="3"/>
        <end position="226"/>
    </location>
</feature>
<dbReference type="Pfam" id="PF01370">
    <property type="entry name" value="Epimerase"/>
    <property type="match status" value="1"/>
</dbReference>
<gene>
    <name evidence="2" type="ORF">C3K47_13375</name>
</gene>
<dbReference type="InterPro" id="IPR051783">
    <property type="entry name" value="NAD(P)-dependent_oxidoreduct"/>
</dbReference>
<sequence>MKILVTGANGHLGNNIVRYLLTQNVEVLSGVRRNADVSVLADLPTEIVTLDYDSVQQLARVFNQADVIIHTAAVFKRWAKDLQKDIIDQNVNLSINIVNAAADAGVKKLIYISSIAALDDSQMPMDESSWNQLKQRPYPYSKSLSEQKALQTAQQRGLTICTLLPSAIIGPHFNALTPTLRVFADIANKNLPMLPRFNFLFINATDVARAALLAIEHGRNGERYIISHPQKYSVEQVFDLAYQHLPQLNLKKPSMAPKFLLFCMAWLGEKVSFLTGKEPLLTVEDIKELWDASPQVNVLKAKKELGFEAASVEISMLETFRFLKSVKA</sequence>
<dbReference type="SUPFAM" id="SSF51735">
    <property type="entry name" value="NAD(P)-binding Rossmann-fold domains"/>
    <property type="match status" value="1"/>
</dbReference>
<dbReference type="InterPro" id="IPR001509">
    <property type="entry name" value="Epimerase_deHydtase"/>
</dbReference>
<evidence type="ECO:0000313" key="2">
    <source>
        <dbReference type="EMBL" id="POY35745.1"/>
    </source>
</evidence>
<accession>A0A2S4ZZL9</accession>